<dbReference type="EMBL" id="KQ244050">
    <property type="protein sequence ID" value="KNC74830.1"/>
    <property type="molecule type" value="Genomic_DNA"/>
</dbReference>
<sequence length="226" mass="26948">MGPAYPQQMYEDAQKCVDDPSHTFRYNHCMLYEHTRNYIFPDEFTKVFEYSLDDTDSNYGWTNQGFIDILGCLLLDHMCSDGEKVELEYYGNNRDGFMISMEEELDNYLKHEYSYEETFEHHLLPWNQNKSLDNVIAGILSRFYREFGYGFMLRWFRCIPLLQKRLPPRSLKPCDRQSGIDNFYIAASFGACCDQYDYFCGSLQWPVSDDGREFYEKHKSDNLYDK</sequence>
<dbReference type="Proteomes" id="UP000054560">
    <property type="component" value="Unassembled WGS sequence"/>
</dbReference>
<accession>A0A0L0FDJ5</accession>
<keyword evidence="2" id="KW-1185">Reference proteome</keyword>
<gene>
    <name evidence="1" type="ORF">SARC_12630</name>
</gene>
<protein>
    <submittedName>
        <fullName evidence="1">Uncharacterized protein</fullName>
    </submittedName>
</protein>
<evidence type="ECO:0000313" key="1">
    <source>
        <dbReference type="EMBL" id="KNC74830.1"/>
    </source>
</evidence>
<dbReference type="RefSeq" id="XP_014148732.1">
    <property type="nucleotide sequence ID" value="XM_014293257.1"/>
</dbReference>
<evidence type="ECO:0000313" key="2">
    <source>
        <dbReference type="Proteomes" id="UP000054560"/>
    </source>
</evidence>
<name>A0A0L0FDJ5_9EUKA</name>
<dbReference type="AlphaFoldDB" id="A0A0L0FDJ5"/>
<reference evidence="1 2" key="1">
    <citation type="submission" date="2011-02" db="EMBL/GenBank/DDBJ databases">
        <title>The Genome Sequence of Sphaeroforma arctica JP610.</title>
        <authorList>
            <consortium name="The Broad Institute Genome Sequencing Platform"/>
            <person name="Russ C."/>
            <person name="Cuomo C."/>
            <person name="Young S.K."/>
            <person name="Zeng Q."/>
            <person name="Gargeya S."/>
            <person name="Alvarado L."/>
            <person name="Berlin A."/>
            <person name="Chapman S.B."/>
            <person name="Chen Z."/>
            <person name="Freedman E."/>
            <person name="Gellesch M."/>
            <person name="Goldberg J."/>
            <person name="Griggs A."/>
            <person name="Gujja S."/>
            <person name="Heilman E."/>
            <person name="Heiman D."/>
            <person name="Howarth C."/>
            <person name="Mehta T."/>
            <person name="Neiman D."/>
            <person name="Pearson M."/>
            <person name="Roberts A."/>
            <person name="Saif S."/>
            <person name="Shea T."/>
            <person name="Shenoy N."/>
            <person name="Sisk P."/>
            <person name="Stolte C."/>
            <person name="Sykes S."/>
            <person name="White J."/>
            <person name="Yandava C."/>
            <person name="Burger G."/>
            <person name="Gray M.W."/>
            <person name="Holland P.W.H."/>
            <person name="King N."/>
            <person name="Lang F.B.F."/>
            <person name="Roger A.J."/>
            <person name="Ruiz-Trillo I."/>
            <person name="Haas B."/>
            <person name="Nusbaum C."/>
            <person name="Birren B."/>
        </authorList>
    </citation>
    <scope>NUCLEOTIDE SEQUENCE [LARGE SCALE GENOMIC DNA]</scope>
    <source>
        <strain evidence="1 2">JP610</strain>
    </source>
</reference>
<organism evidence="1 2">
    <name type="scientific">Sphaeroforma arctica JP610</name>
    <dbReference type="NCBI Taxonomy" id="667725"/>
    <lineage>
        <taxon>Eukaryota</taxon>
        <taxon>Ichthyosporea</taxon>
        <taxon>Ichthyophonida</taxon>
        <taxon>Sphaeroforma</taxon>
    </lineage>
</organism>
<proteinExistence type="predicted"/>
<dbReference type="GeneID" id="25913134"/>